<evidence type="ECO:0000256" key="1">
    <source>
        <dbReference type="SAM" id="MobiDB-lite"/>
    </source>
</evidence>
<accession>A0A9P6R061</accession>
<dbReference type="Proteomes" id="UP000823405">
    <property type="component" value="Unassembled WGS sequence"/>
</dbReference>
<feature type="compositionally biased region" description="Acidic residues" evidence="1">
    <location>
        <begin position="87"/>
        <end position="98"/>
    </location>
</feature>
<organism evidence="2 3">
    <name type="scientific">Linnemannia gamsii</name>
    <dbReference type="NCBI Taxonomy" id="64522"/>
    <lineage>
        <taxon>Eukaryota</taxon>
        <taxon>Fungi</taxon>
        <taxon>Fungi incertae sedis</taxon>
        <taxon>Mucoromycota</taxon>
        <taxon>Mortierellomycotina</taxon>
        <taxon>Mortierellomycetes</taxon>
        <taxon>Mortierellales</taxon>
        <taxon>Mortierellaceae</taxon>
        <taxon>Linnemannia</taxon>
    </lineage>
</organism>
<keyword evidence="3" id="KW-1185">Reference proteome</keyword>
<sequence length="98" mass="10677">MSPQERLLKQQQLQEQQKQAATATSRQRQPSSPGGDMEAQSEDDDLVDFLEGQMMEVDPSNSAVKPKGPISLNAFTETVAGGRVDHDDEGDITSSDED</sequence>
<protein>
    <submittedName>
        <fullName evidence="2">Uncharacterized protein</fullName>
    </submittedName>
</protein>
<feature type="region of interest" description="Disordered" evidence="1">
    <location>
        <begin position="76"/>
        <end position="98"/>
    </location>
</feature>
<gene>
    <name evidence="2" type="ORF">BGZ97_013055</name>
</gene>
<name>A0A9P6R061_9FUNG</name>
<dbReference type="AlphaFoldDB" id="A0A9P6R061"/>
<proteinExistence type="predicted"/>
<dbReference type="EMBL" id="JAAAIN010000931">
    <property type="protein sequence ID" value="KAG0309493.1"/>
    <property type="molecule type" value="Genomic_DNA"/>
</dbReference>
<reference evidence="2" key="1">
    <citation type="journal article" date="2020" name="Fungal Divers.">
        <title>Resolving the Mortierellaceae phylogeny through synthesis of multi-gene phylogenetics and phylogenomics.</title>
        <authorList>
            <person name="Vandepol N."/>
            <person name="Liber J."/>
            <person name="Desiro A."/>
            <person name="Na H."/>
            <person name="Kennedy M."/>
            <person name="Barry K."/>
            <person name="Grigoriev I.V."/>
            <person name="Miller A.N."/>
            <person name="O'Donnell K."/>
            <person name="Stajich J.E."/>
            <person name="Bonito G."/>
        </authorList>
    </citation>
    <scope>NUCLEOTIDE SEQUENCE</scope>
    <source>
        <strain evidence="2">NVP60</strain>
    </source>
</reference>
<dbReference type="OrthoDB" id="125903at2759"/>
<feature type="compositionally biased region" description="Low complexity" evidence="1">
    <location>
        <begin position="9"/>
        <end position="19"/>
    </location>
</feature>
<evidence type="ECO:0000313" key="3">
    <source>
        <dbReference type="Proteomes" id="UP000823405"/>
    </source>
</evidence>
<evidence type="ECO:0000313" key="2">
    <source>
        <dbReference type="EMBL" id="KAG0309493.1"/>
    </source>
</evidence>
<feature type="compositionally biased region" description="Polar residues" evidence="1">
    <location>
        <begin position="20"/>
        <end position="32"/>
    </location>
</feature>
<comment type="caution">
    <text evidence="2">The sequence shown here is derived from an EMBL/GenBank/DDBJ whole genome shotgun (WGS) entry which is preliminary data.</text>
</comment>
<feature type="region of interest" description="Disordered" evidence="1">
    <location>
        <begin position="1"/>
        <end position="43"/>
    </location>
</feature>